<evidence type="ECO:0000259" key="4">
    <source>
        <dbReference type="Pfam" id="PF01425"/>
    </source>
</evidence>
<evidence type="ECO:0000256" key="2">
    <source>
        <dbReference type="ARBA" id="ARBA00009199"/>
    </source>
</evidence>
<dbReference type="InterPro" id="IPR023631">
    <property type="entry name" value="Amidase_dom"/>
</dbReference>
<dbReference type="PROSITE" id="PS00571">
    <property type="entry name" value="AMIDASES"/>
    <property type="match status" value="1"/>
</dbReference>
<comment type="function">
    <text evidence="1">Hydrolyzes indole-3-acetamide (IAM) into indole-3-acetic acid (IAA).</text>
</comment>
<proteinExistence type="inferred from homology"/>
<feature type="domain" description="Amidase" evidence="4">
    <location>
        <begin position="1"/>
        <end position="329"/>
    </location>
</feature>
<keyword evidence="5" id="KW-0378">Hydrolase</keyword>
<organism evidence="5">
    <name type="scientific">Agrobacterium tumefaciens</name>
    <dbReference type="NCBI Taxonomy" id="358"/>
    <lineage>
        <taxon>Bacteria</taxon>
        <taxon>Pseudomonadati</taxon>
        <taxon>Pseudomonadota</taxon>
        <taxon>Alphaproteobacteria</taxon>
        <taxon>Hyphomicrobiales</taxon>
        <taxon>Rhizobiaceae</taxon>
        <taxon>Rhizobium/Agrobacterium group</taxon>
        <taxon>Agrobacterium</taxon>
        <taxon>Agrobacterium tumefaciens complex</taxon>
    </lineage>
</organism>
<comment type="similarity">
    <text evidence="2">Belongs to the amidase family.</text>
</comment>
<sequence length="349" mass="37245">MHELSFGITSNNYATGAVRNPWNPGLIPGGSSGGVAAAVASRLMLGGIGTDTGASVRLPAALCGVVGFRPTLGRYPGDRIIPVSPTRDTAGIIAQCVADVVILDQVISRRPARIPPVPLKGLRIGLPTTYFYGDLDADVALAAETTIRLLANRGVTFVEANIPHLEDLNNGASLPIALYEFPHALKQYLDEFVGTVSFSDVIKEIRSPDVADIVNAQIEGHQISNAEYELARHSFRPRLQAAYRNYFRLYRLDAILFPTAPLAAKAIGQDSSVIHNGSMVNTFKIYVRNVDPSSNAGLPGLSLPVGLTPDRLPVGMEIDGLAGSDHRLLAIGAALEKAINFRSFSDVPN</sequence>
<dbReference type="InterPro" id="IPR036928">
    <property type="entry name" value="AS_sf"/>
</dbReference>
<name>A0A5B9T0I3_AGRTU</name>
<geneLocation type="plasmid" evidence="5">
    <name>pTiSule1</name>
</geneLocation>
<evidence type="ECO:0000313" key="6">
    <source>
        <dbReference type="EMBL" id="QEG97535.1"/>
    </source>
</evidence>
<dbReference type="PANTHER" id="PTHR11895">
    <property type="entry name" value="TRANSAMIDASE"/>
    <property type="match status" value="1"/>
</dbReference>
<gene>
    <name evidence="5" type="primary">mdlY</name>
    <name evidence="6" type="ORF">AgrTiKerr108_00012</name>
    <name evidence="5" type="ORF">AgrTiSule1_00012</name>
</gene>
<dbReference type="EMBL" id="MK439381">
    <property type="protein sequence ID" value="QEG96935.1"/>
    <property type="molecule type" value="Genomic_DNA"/>
</dbReference>
<dbReference type="PANTHER" id="PTHR11895:SF151">
    <property type="entry name" value="GLUTAMYL-TRNA(GLN) AMIDOTRANSFERASE SUBUNIT A"/>
    <property type="match status" value="1"/>
</dbReference>
<dbReference type="EMBL" id="MK439384">
    <property type="protein sequence ID" value="QEG97535.1"/>
    <property type="molecule type" value="Genomic_DNA"/>
</dbReference>
<dbReference type="SUPFAM" id="SSF75304">
    <property type="entry name" value="Amidase signature (AS) enzymes"/>
    <property type="match status" value="1"/>
</dbReference>
<protein>
    <recommendedName>
        <fullName evidence="3">Indoleacetamide hydrolase</fullName>
    </recommendedName>
</protein>
<evidence type="ECO:0000256" key="1">
    <source>
        <dbReference type="ARBA" id="ARBA00003871"/>
    </source>
</evidence>
<evidence type="ECO:0000256" key="3">
    <source>
        <dbReference type="ARBA" id="ARBA00021874"/>
    </source>
</evidence>
<dbReference type="InterPro" id="IPR020556">
    <property type="entry name" value="Amidase_CS"/>
</dbReference>
<keyword evidence="5" id="KW-0614">Plasmid</keyword>
<dbReference type="Pfam" id="PF01425">
    <property type="entry name" value="Amidase"/>
    <property type="match status" value="1"/>
</dbReference>
<dbReference type="InterPro" id="IPR000120">
    <property type="entry name" value="Amidase"/>
</dbReference>
<geneLocation type="plasmid" evidence="6">
    <name>pTiKerr108</name>
</geneLocation>
<dbReference type="AlphaFoldDB" id="A0A5B9T0I3"/>
<dbReference type="GO" id="GO:0016787">
    <property type="term" value="F:hydrolase activity"/>
    <property type="evidence" value="ECO:0007669"/>
    <property type="project" value="UniProtKB-KW"/>
</dbReference>
<dbReference type="Gene3D" id="3.90.1300.10">
    <property type="entry name" value="Amidase signature (AS) domain"/>
    <property type="match status" value="1"/>
</dbReference>
<evidence type="ECO:0000313" key="5">
    <source>
        <dbReference type="EMBL" id="QEG96935.1"/>
    </source>
</evidence>
<accession>A0A5B9T0I3</accession>
<reference evidence="5" key="1">
    <citation type="journal article" date="2019" name="Genome Biol. Evol.">
        <title>Complete Sequence of Succinamopine Ti-Plasmid pTiEU6 Reveals Its Evolutionary Relatedness with Nopaline-Type Ti-Plasmids.</title>
        <authorList>
            <person name="Shao S."/>
            <person name="van Heusden G.P.H."/>
            <person name="Hooykaas P.J.J."/>
        </authorList>
    </citation>
    <scope>NUCLEOTIDE SEQUENCE</scope>
    <source>
        <strain evidence="6">Kerr108</strain>
        <strain evidence="5">Sule1</strain>
        <plasmid evidence="6">pTiKerr108</plasmid>
        <plasmid evidence="5">pTiSule1</plasmid>
    </source>
</reference>